<evidence type="ECO:0008006" key="5">
    <source>
        <dbReference type="Google" id="ProtNLM"/>
    </source>
</evidence>
<dbReference type="PANTHER" id="PTHR38937:SF2">
    <property type="entry name" value="MEMBRANE PROTEIN OF ER BODY-LIKE PROTEIN ISOFORM X1"/>
    <property type="match status" value="1"/>
</dbReference>
<protein>
    <recommendedName>
        <fullName evidence="5">Membrane protein of ER body-like protein</fullName>
    </recommendedName>
</protein>
<dbReference type="AlphaFoldDB" id="A0A8S0VI33"/>
<dbReference type="OrthoDB" id="1924921at2759"/>
<proteinExistence type="predicted"/>
<dbReference type="EMBL" id="CACTIH010009485">
    <property type="protein sequence ID" value="CAA3031811.1"/>
    <property type="molecule type" value="Genomic_DNA"/>
</dbReference>
<dbReference type="InterPro" id="IPR052843">
    <property type="entry name" value="ER_body_metal_sequester"/>
</dbReference>
<dbReference type="PANTHER" id="PTHR38937">
    <property type="entry name" value="MEMBRANE PROTEIN OF ER BODY-LIKE PROTEIN"/>
    <property type="match status" value="1"/>
</dbReference>
<keyword evidence="2" id="KW-0472">Membrane</keyword>
<evidence type="ECO:0000256" key="1">
    <source>
        <dbReference type="SAM" id="MobiDB-lite"/>
    </source>
</evidence>
<feature type="transmembrane region" description="Helical" evidence="2">
    <location>
        <begin position="507"/>
        <end position="526"/>
    </location>
</feature>
<evidence type="ECO:0000256" key="2">
    <source>
        <dbReference type="SAM" id="Phobius"/>
    </source>
</evidence>
<evidence type="ECO:0000313" key="3">
    <source>
        <dbReference type="EMBL" id="CAA3031811.1"/>
    </source>
</evidence>
<keyword evidence="2" id="KW-1133">Transmembrane helix</keyword>
<gene>
    <name evidence="3" type="ORF">OLEA9_A090734</name>
</gene>
<organism evidence="3 4">
    <name type="scientific">Olea europaea subsp. europaea</name>
    <dbReference type="NCBI Taxonomy" id="158383"/>
    <lineage>
        <taxon>Eukaryota</taxon>
        <taxon>Viridiplantae</taxon>
        <taxon>Streptophyta</taxon>
        <taxon>Embryophyta</taxon>
        <taxon>Tracheophyta</taxon>
        <taxon>Spermatophyta</taxon>
        <taxon>Magnoliopsida</taxon>
        <taxon>eudicotyledons</taxon>
        <taxon>Gunneridae</taxon>
        <taxon>Pentapetalae</taxon>
        <taxon>asterids</taxon>
        <taxon>lamiids</taxon>
        <taxon>Lamiales</taxon>
        <taxon>Oleaceae</taxon>
        <taxon>Oleeae</taxon>
        <taxon>Olea</taxon>
    </lineage>
</organism>
<evidence type="ECO:0000313" key="4">
    <source>
        <dbReference type="Proteomes" id="UP000594638"/>
    </source>
</evidence>
<feature type="transmembrane region" description="Helical" evidence="2">
    <location>
        <begin position="438"/>
        <end position="460"/>
    </location>
</feature>
<dbReference type="Gramene" id="OE9A090734T2">
    <property type="protein sequence ID" value="OE9A090734C2"/>
    <property type="gene ID" value="OE9A090734"/>
</dbReference>
<dbReference type="Proteomes" id="UP000594638">
    <property type="component" value="Unassembled WGS sequence"/>
</dbReference>
<feature type="compositionally biased region" description="Basic and acidic residues" evidence="1">
    <location>
        <begin position="253"/>
        <end position="264"/>
    </location>
</feature>
<feature type="transmembrane region" description="Helical" evidence="2">
    <location>
        <begin position="472"/>
        <end position="495"/>
    </location>
</feature>
<comment type="caution">
    <text evidence="3">The sequence shown here is derived from an EMBL/GenBank/DDBJ whole genome shotgun (WGS) entry which is preliminary data.</text>
</comment>
<feature type="region of interest" description="Disordered" evidence="1">
    <location>
        <begin position="236"/>
        <end position="265"/>
    </location>
</feature>
<keyword evidence="4" id="KW-1185">Reference proteome</keyword>
<name>A0A8S0VI33_OLEEU</name>
<reference evidence="3 4" key="1">
    <citation type="submission" date="2019-12" db="EMBL/GenBank/DDBJ databases">
        <authorList>
            <person name="Alioto T."/>
            <person name="Alioto T."/>
            <person name="Gomez Garrido J."/>
        </authorList>
    </citation>
    <scope>NUCLEOTIDE SEQUENCE [LARGE SCALE GENOMIC DNA]</scope>
</reference>
<keyword evidence="2" id="KW-0812">Transmembrane</keyword>
<feature type="transmembrane region" description="Helical" evidence="2">
    <location>
        <begin position="388"/>
        <end position="406"/>
    </location>
</feature>
<sequence length="564" mass="62075">MEVVHPAAEALLERGTTSRDDNSTINDTIITDHESSHEMKGDNNGKEAKKSVYLDENAGIWKCRHCIWTYQIRNTWVDHIHRRSFDFGIRGTAIERSMSEKNSGIVDVDDVPKILNSVINKTLILDAPLSGSLQKEGIMSSEGSSKGPVKIDLVEENEEEILELEFERAVGKMHTHNIYCPNCSSEVTRVILRRKKPQIKNEKQMGLLGCLSCFSIFIPSGNTLNPFRCFGCKEEPEGTQVPSGAPANDEGETIVKKDDDHSEQLNEDDNEALTRFKACARPPYVTPSPANEANKNEGSTAYTTHRPNIPENQLQVPPPGVSNSEGDQIDLLIQKPGPGPTTVVPPGFLEDGSKSLEILKSIVYGGLVETIASLSIVSSAAASETATVNIVALGLANVISGIFVIAHNLRDMKNECPVPELNEKTDRYQELIGKRENFLFHFTFALLSFLLFGLIPPAVYGLAFEKTGNKDYTIIAVAAASLICIILLSIGKAYCKREHRFIAYFKTILYYISNAVAVSGVAYAMGDLIKILVEKLGWFEPSTPTPSTLLNSRIYSATPYLSYS</sequence>
<accession>A0A8S0VI33</accession>